<protein>
    <recommendedName>
        <fullName evidence="2">Protein DPCD</fullName>
    </recommendedName>
</protein>
<gene>
    <name evidence="3" type="ORF">PYW07_003184</name>
</gene>
<comment type="caution">
    <text evidence="3">The sequence shown here is derived from an EMBL/GenBank/DDBJ whole genome shotgun (WGS) entry which is preliminary data.</text>
</comment>
<name>A0AAD7YHM7_MYTSE</name>
<dbReference type="Proteomes" id="UP001231518">
    <property type="component" value="Chromosome 14"/>
</dbReference>
<organism evidence="3 4">
    <name type="scientific">Mythimna separata</name>
    <name type="common">Oriental armyworm</name>
    <name type="synonym">Pseudaletia separata</name>
    <dbReference type="NCBI Taxonomy" id="271217"/>
    <lineage>
        <taxon>Eukaryota</taxon>
        <taxon>Metazoa</taxon>
        <taxon>Ecdysozoa</taxon>
        <taxon>Arthropoda</taxon>
        <taxon>Hexapoda</taxon>
        <taxon>Insecta</taxon>
        <taxon>Pterygota</taxon>
        <taxon>Neoptera</taxon>
        <taxon>Endopterygota</taxon>
        <taxon>Lepidoptera</taxon>
        <taxon>Glossata</taxon>
        <taxon>Ditrysia</taxon>
        <taxon>Noctuoidea</taxon>
        <taxon>Noctuidae</taxon>
        <taxon>Noctuinae</taxon>
        <taxon>Hadenini</taxon>
        <taxon>Mythimna</taxon>
    </lineage>
</organism>
<evidence type="ECO:0000313" key="4">
    <source>
        <dbReference type="Proteomes" id="UP001231518"/>
    </source>
</evidence>
<dbReference type="EMBL" id="JARGEI010000017">
    <property type="protein sequence ID" value="KAJ8716557.1"/>
    <property type="molecule type" value="Genomic_DNA"/>
</dbReference>
<dbReference type="AlphaFoldDB" id="A0AAD7YHM7"/>
<evidence type="ECO:0000256" key="2">
    <source>
        <dbReference type="ARBA" id="ARBA00020330"/>
    </source>
</evidence>
<sequence>MKRNCLIEDFEGLDSIQKRIKVSLTFPIMFKNTIWYRSLLDAEKSCLKEDKLKKIHYKFQDDKEMVEEYNADTQVLLRRAWKVKGKLGGDGKWDVEIGDPIPDATPHIEGAGADIMESKDQPILTRRNTRINLEWRIRNLPYPIETYSVSANNEERCIIIRTTNKKYFKRLQVPELDRLNLPLEQANIQCTHSFNTLIITYKKPQQLLEMDKEWYQELSKVKPIKDIPSDCKTQ</sequence>
<evidence type="ECO:0000256" key="1">
    <source>
        <dbReference type="ARBA" id="ARBA00010597"/>
    </source>
</evidence>
<dbReference type="PRINTS" id="PR02065">
    <property type="entry name" value="PROTEINDPCD"/>
</dbReference>
<accession>A0AAD7YHM7</accession>
<reference evidence="3" key="1">
    <citation type="submission" date="2023-03" db="EMBL/GenBank/DDBJ databases">
        <title>Chromosome-level genomes of two armyworms, Mythimna separata and Mythimna loreyi, provide insights into the biosynthesis and reception of sex pheromones.</title>
        <authorList>
            <person name="Zhao H."/>
        </authorList>
    </citation>
    <scope>NUCLEOTIDE SEQUENCE</scope>
    <source>
        <strain evidence="3">BeijingLab</strain>
        <tissue evidence="3">Pupa</tissue>
    </source>
</reference>
<keyword evidence="4" id="KW-1185">Reference proteome</keyword>
<dbReference type="PANTHER" id="PTHR31921:SF1">
    <property type="entry name" value="PROTEIN DPCD"/>
    <property type="match status" value="1"/>
</dbReference>
<dbReference type="InterPro" id="IPR026224">
    <property type="entry name" value="DPCD"/>
</dbReference>
<proteinExistence type="inferred from homology"/>
<dbReference type="PANTHER" id="PTHR31921">
    <property type="entry name" value="PROTEIN DPCD"/>
    <property type="match status" value="1"/>
</dbReference>
<comment type="similarity">
    <text evidence="1">Belongs to the DPCD family.</text>
</comment>
<evidence type="ECO:0000313" key="3">
    <source>
        <dbReference type="EMBL" id="KAJ8716557.1"/>
    </source>
</evidence>
<dbReference type="Pfam" id="PF14913">
    <property type="entry name" value="DPCD"/>
    <property type="match status" value="1"/>
</dbReference>